<gene>
    <name evidence="2" type="ORF">HNQ43_001449</name>
</gene>
<reference evidence="2 3" key="1">
    <citation type="submission" date="2020-08" db="EMBL/GenBank/DDBJ databases">
        <title>Genomic Encyclopedia of Type Strains, Phase IV (KMG-IV): sequencing the most valuable type-strain genomes for metagenomic binning, comparative biology and taxonomic classification.</title>
        <authorList>
            <person name="Goeker M."/>
        </authorList>
    </citation>
    <scope>NUCLEOTIDE SEQUENCE [LARGE SCALE GENOMIC DNA]</scope>
    <source>
        <strain evidence="2 3">DSM 26963</strain>
    </source>
</reference>
<keyword evidence="1" id="KW-0812">Transmembrane</keyword>
<feature type="transmembrane region" description="Helical" evidence="1">
    <location>
        <begin position="96"/>
        <end position="120"/>
    </location>
</feature>
<dbReference type="EMBL" id="JACHHD010000014">
    <property type="protein sequence ID" value="MBB5185395.1"/>
    <property type="molecule type" value="Genomic_DNA"/>
</dbReference>
<accession>A0A7W8FZ05</accession>
<feature type="transmembrane region" description="Helical" evidence="1">
    <location>
        <begin position="126"/>
        <end position="149"/>
    </location>
</feature>
<comment type="caution">
    <text evidence="2">The sequence shown here is derived from an EMBL/GenBank/DDBJ whole genome shotgun (WGS) entry which is preliminary data.</text>
</comment>
<keyword evidence="1" id="KW-1133">Transmembrane helix</keyword>
<dbReference type="AlphaFoldDB" id="A0A7W8FZ05"/>
<evidence type="ECO:0000313" key="2">
    <source>
        <dbReference type="EMBL" id="MBB5185395.1"/>
    </source>
</evidence>
<organism evidence="2 3">
    <name type="scientific">Faecalicoccus acidiformans</name>
    <dbReference type="NCBI Taxonomy" id="915173"/>
    <lineage>
        <taxon>Bacteria</taxon>
        <taxon>Bacillati</taxon>
        <taxon>Bacillota</taxon>
        <taxon>Erysipelotrichia</taxon>
        <taxon>Erysipelotrichales</taxon>
        <taxon>Erysipelotrichaceae</taxon>
        <taxon>Faecalicoccus</taxon>
    </lineage>
</organism>
<name>A0A7W8FZ05_9FIRM</name>
<sequence>MTKFRPFSICMVALAIVINIVGANIALWLHLPLYFDSIGTFLTASLCGPVYGMLPNLLSGLILGMTSDIYALYYAPVGILLGLITGLIFEKKPRMNLFLFALLVSLPTSLVSACITAFLFGGLTSSGMTIFVQILAKTPLGLMLSCFIVQGITDYADRLLGLWITQRVTERLPSSFKNRLL</sequence>
<dbReference type="Proteomes" id="UP000521313">
    <property type="component" value="Unassembled WGS sequence"/>
</dbReference>
<evidence type="ECO:0000256" key="1">
    <source>
        <dbReference type="SAM" id="Phobius"/>
    </source>
</evidence>
<feature type="transmembrane region" description="Helical" evidence="1">
    <location>
        <begin position="69"/>
        <end position="89"/>
    </location>
</feature>
<protein>
    <submittedName>
        <fullName evidence="2">Energy-coupling factor transport system substrate-specific component</fullName>
    </submittedName>
</protein>
<feature type="transmembrane region" description="Helical" evidence="1">
    <location>
        <begin position="6"/>
        <end position="29"/>
    </location>
</feature>
<feature type="transmembrane region" description="Helical" evidence="1">
    <location>
        <begin position="41"/>
        <end position="63"/>
    </location>
</feature>
<dbReference type="RefSeq" id="WP_183376314.1">
    <property type="nucleotide sequence ID" value="NZ_JACHHD010000014.1"/>
</dbReference>
<dbReference type="Gene3D" id="1.10.1760.20">
    <property type="match status" value="1"/>
</dbReference>
<proteinExistence type="predicted"/>
<evidence type="ECO:0000313" key="3">
    <source>
        <dbReference type="Proteomes" id="UP000521313"/>
    </source>
</evidence>
<keyword evidence="1" id="KW-0472">Membrane</keyword>